<dbReference type="HOGENOM" id="CLU_012101_0_0_1"/>
<dbReference type="VEuPathDB" id="FungiDB:Z518_04576"/>
<evidence type="ECO:0000256" key="2">
    <source>
        <dbReference type="ARBA" id="ARBA00022723"/>
    </source>
</evidence>
<dbReference type="STRING" id="1442369.A0A0D2JBX6"/>
<dbReference type="GeneID" id="25292647"/>
<dbReference type="EMBL" id="KN847477">
    <property type="protein sequence ID" value="KIX06600.1"/>
    <property type="molecule type" value="Genomic_DNA"/>
</dbReference>
<dbReference type="InterPro" id="IPR007219">
    <property type="entry name" value="XnlR_reg_dom"/>
</dbReference>
<feature type="region of interest" description="Disordered" evidence="9">
    <location>
        <begin position="75"/>
        <end position="143"/>
    </location>
</feature>
<evidence type="ECO:0000256" key="7">
    <source>
        <dbReference type="ARBA" id="ARBA00023242"/>
    </source>
</evidence>
<feature type="coiled-coil region" evidence="8">
    <location>
        <begin position="40"/>
        <end position="67"/>
    </location>
</feature>
<keyword evidence="5" id="KW-0238">DNA-binding</keyword>
<dbReference type="GO" id="GO:0006351">
    <property type="term" value="P:DNA-templated transcription"/>
    <property type="evidence" value="ECO:0007669"/>
    <property type="project" value="InterPro"/>
</dbReference>
<feature type="domain" description="Zn(2)-C6 fungal-type" evidence="11">
    <location>
        <begin position="3"/>
        <end position="33"/>
    </location>
</feature>
<keyword evidence="4" id="KW-0805">Transcription regulation</keyword>
<dbReference type="Pfam" id="PF00172">
    <property type="entry name" value="Zn_clus"/>
    <property type="match status" value="1"/>
</dbReference>
<dbReference type="Pfam" id="PF04082">
    <property type="entry name" value="Fungal_trans"/>
    <property type="match status" value="2"/>
</dbReference>
<reference evidence="12 13" key="1">
    <citation type="submission" date="2015-01" db="EMBL/GenBank/DDBJ databases">
        <title>The Genome Sequence of Rhinocladiella mackenzie CBS 650.93.</title>
        <authorList>
            <consortium name="The Broad Institute Genomics Platform"/>
            <person name="Cuomo C."/>
            <person name="de Hoog S."/>
            <person name="Gorbushina A."/>
            <person name="Stielow B."/>
            <person name="Teixiera M."/>
            <person name="Abouelleil A."/>
            <person name="Chapman S.B."/>
            <person name="Priest M."/>
            <person name="Young S.K."/>
            <person name="Wortman J."/>
            <person name="Nusbaum C."/>
            <person name="Birren B."/>
        </authorList>
    </citation>
    <scope>NUCLEOTIDE SEQUENCE [LARGE SCALE GENOMIC DNA]</scope>
    <source>
        <strain evidence="12 13">CBS 650.93</strain>
    </source>
</reference>
<evidence type="ECO:0000313" key="12">
    <source>
        <dbReference type="EMBL" id="KIX06600.1"/>
    </source>
</evidence>
<organism evidence="12 13">
    <name type="scientific">Rhinocladiella mackenziei CBS 650.93</name>
    <dbReference type="NCBI Taxonomy" id="1442369"/>
    <lineage>
        <taxon>Eukaryota</taxon>
        <taxon>Fungi</taxon>
        <taxon>Dikarya</taxon>
        <taxon>Ascomycota</taxon>
        <taxon>Pezizomycotina</taxon>
        <taxon>Eurotiomycetes</taxon>
        <taxon>Chaetothyriomycetidae</taxon>
        <taxon>Chaetothyriales</taxon>
        <taxon>Herpotrichiellaceae</taxon>
        <taxon>Rhinocladiella</taxon>
    </lineage>
</organism>
<keyword evidence="10" id="KW-1133">Transmembrane helix</keyword>
<dbReference type="GO" id="GO:0008270">
    <property type="term" value="F:zinc ion binding"/>
    <property type="evidence" value="ECO:0007669"/>
    <property type="project" value="InterPro"/>
</dbReference>
<evidence type="ECO:0000256" key="5">
    <source>
        <dbReference type="ARBA" id="ARBA00023125"/>
    </source>
</evidence>
<dbReference type="PROSITE" id="PS50048">
    <property type="entry name" value="ZN2_CY6_FUNGAL_2"/>
    <property type="match status" value="1"/>
</dbReference>
<keyword evidence="6" id="KW-0804">Transcription</keyword>
<evidence type="ECO:0000256" key="6">
    <source>
        <dbReference type="ARBA" id="ARBA00023163"/>
    </source>
</evidence>
<dbReference type="SMART" id="SM00066">
    <property type="entry name" value="GAL4"/>
    <property type="match status" value="1"/>
</dbReference>
<accession>A0A0D2JBX6</accession>
<dbReference type="InterPro" id="IPR052202">
    <property type="entry name" value="Yeast_MetPath_Reg"/>
</dbReference>
<dbReference type="CDD" id="cd12148">
    <property type="entry name" value="fungal_TF_MHR"/>
    <property type="match status" value="1"/>
</dbReference>
<dbReference type="PROSITE" id="PS00463">
    <property type="entry name" value="ZN2_CY6_FUNGAL_1"/>
    <property type="match status" value="1"/>
</dbReference>
<evidence type="ECO:0000313" key="13">
    <source>
        <dbReference type="Proteomes" id="UP000053617"/>
    </source>
</evidence>
<keyword evidence="10" id="KW-0472">Membrane</keyword>
<evidence type="ECO:0000256" key="3">
    <source>
        <dbReference type="ARBA" id="ARBA00022833"/>
    </source>
</evidence>
<dbReference type="Proteomes" id="UP000053617">
    <property type="component" value="Unassembled WGS sequence"/>
</dbReference>
<dbReference type="PANTHER" id="PTHR47782:SF12">
    <property type="entry name" value="ZN(II)2CYS6 TRANSCRIPTION FACTOR (EUROFUNG)"/>
    <property type="match status" value="1"/>
</dbReference>
<comment type="subcellular location">
    <subcellularLocation>
        <location evidence="1">Nucleus</location>
    </subcellularLocation>
</comment>
<evidence type="ECO:0000256" key="8">
    <source>
        <dbReference type="SAM" id="Coils"/>
    </source>
</evidence>
<dbReference type="PANTHER" id="PTHR47782">
    <property type="entry name" value="ZN(II)2CYS6 TRANSCRIPTION FACTOR (EUROFUNG)-RELATED"/>
    <property type="match status" value="1"/>
</dbReference>
<name>A0A0D2JBX6_9EURO</name>
<evidence type="ECO:0000256" key="1">
    <source>
        <dbReference type="ARBA" id="ARBA00004123"/>
    </source>
</evidence>
<feature type="compositionally biased region" description="Polar residues" evidence="9">
    <location>
        <begin position="107"/>
        <end position="117"/>
    </location>
</feature>
<dbReference type="RefSeq" id="XP_013273736.1">
    <property type="nucleotide sequence ID" value="XM_013418282.1"/>
</dbReference>
<feature type="transmembrane region" description="Helical" evidence="10">
    <location>
        <begin position="577"/>
        <end position="597"/>
    </location>
</feature>
<feature type="compositionally biased region" description="Low complexity" evidence="9">
    <location>
        <begin position="682"/>
        <end position="699"/>
    </location>
</feature>
<keyword evidence="3" id="KW-0862">Zinc</keyword>
<dbReference type="AlphaFoldDB" id="A0A0D2JBX6"/>
<evidence type="ECO:0000256" key="4">
    <source>
        <dbReference type="ARBA" id="ARBA00023015"/>
    </source>
</evidence>
<feature type="region of interest" description="Disordered" evidence="9">
    <location>
        <begin position="668"/>
        <end position="702"/>
    </location>
</feature>
<evidence type="ECO:0000256" key="9">
    <source>
        <dbReference type="SAM" id="MobiDB-lite"/>
    </source>
</evidence>
<dbReference type="SUPFAM" id="SSF57701">
    <property type="entry name" value="Zn2/Cys6 DNA-binding domain"/>
    <property type="match status" value="1"/>
</dbReference>
<keyword evidence="7" id="KW-0539">Nucleus</keyword>
<gene>
    <name evidence="12" type="ORF">Z518_04576</name>
</gene>
<dbReference type="GO" id="GO:0005634">
    <property type="term" value="C:nucleus"/>
    <property type="evidence" value="ECO:0007669"/>
    <property type="project" value="UniProtKB-SubCell"/>
</dbReference>
<feature type="compositionally biased region" description="Polar residues" evidence="9">
    <location>
        <begin position="668"/>
        <end position="681"/>
    </location>
</feature>
<dbReference type="OrthoDB" id="4221855at2759"/>
<sequence length="769" mass="86992">MPACEDCHRRKTKCDRQRPRCSSCLRRSTPCFYPEKSHYRQLRERHLQTLEQRLRTLEHENRNLRLRQINNNVSGMLSLESPEREGEGEDGVDQTCRSDTQLDAHTQDSTTSINETDSPVPATPMDAASSASPHNHLPKTKPNSIYLGSSAGVDFIDIVENVLGSTDPSGPMFANVTNAYRKPGTSTPVKVFASDIPEKAIAVQMVAAYFAHWHITFPLIYRPSFSSLVDRIYDDPDFYRQNPAGAFVFDIVLALGSAASKRFEWSFKDTESHFRRATSALDVILKYRDIRTVQAYLLCCQYGIHASLRDTGEEMWELLGKAGRLCIELGLHRSASSQRFARLDIHLTGRIPEEVQLEMRSRCFWCFYSLERYVMCSPALPGRGFPTDPLFCRIVSVTLGRPLVPSDDDIDAPLPSSYDDDYLLPSSREPGWNWGTNTAPTTSPFLLLVQLRRILSRTHRFLHTSITSRDLPLHDKQEIRKELLMELRQWKSQIPQLLDLQKRTEQSSTLSAFTFQSWYEALYHTTVLLLYRPSSTFPSRGPQTSLLEDNVPKVIWESSRATIAKYKDILQARRLNYSWVCLYTIFMAGLANIYSVARCAQMHKSDPISNSSFLPPLVEAVADIRDCSNILIAICERWDDARSSCEIFSRLSNSAIGELYKAHLQNSRPEQTNGNLNSINPTATTTAATSTRDTSSQAAGPILPGVSPLAQAQLEMIPDIMDTTKQTTENVDDFRLFFQDLQTDVHGNGCDGANEVLLGLDMEWFEQLQ</sequence>
<dbReference type="Gene3D" id="4.10.240.10">
    <property type="entry name" value="Zn(2)-C6 fungal-type DNA-binding domain"/>
    <property type="match status" value="1"/>
</dbReference>
<evidence type="ECO:0000256" key="10">
    <source>
        <dbReference type="SAM" id="Phobius"/>
    </source>
</evidence>
<keyword evidence="8" id="KW-0175">Coiled coil</keyword>
<dbReference type="GO" id="GO:0043565">
    <property type="term" value="F:sequence-specific DNA binding"/>
    <property type="evidence" value="ECO:0007669"/>
    <property type="project" value="TreeGrafter"/>
</dbReference>
<dbReference type="InterPro" id="IPR001138">
    <property type="entry name" value="Zn2Cys6_DnaBD"/>
</dbReference>
<keyword evidence="2" id="KW-0479">Metal-binding</keyword>
<evidence type="ECO:0000259" key="11">
    <source>
        <dbReference type="PROSITE" id="PS50048"/>
    </source>
</evidence>
<keyword evidence="10" id="KW-0812">Transmembrane</keyword>
<keyword evidence="13" id="KW-1185">Reference proteome</keyword>
<dbReference type="SMART" id="SM00906">
    <property type="entry name" value="Fungal_trans"/>
    <property type="match status" value="1"/>
</dbReference>
<protein>
    <recommendedName>
        <fullName evidence="11">Zn(2)-C6 fungal-type domain-containing protein</fullName>
    </recommendedName>
</protein>
<proteinExistence type="predicted"/>
<dbReference type="GO" id="GO:0045944">
    <property type="term" value="P:positive regulation of transcription by RNA polymerase II"/>
    <property type="evidence" value="ECO:0007669"/>
    <property type="project" value="TreeGrafter"/>
</dbReference>
<dbReference type="GO" id="GO:0000981">
    <property type="term" value="F:DNA-binding transcription factor activity, RNA polymerase II-specific"/>
    <property type="evidence" value="ECO:0007669"/>
    <property type="project" value="InterPro"/>
</dbReference>
<dbReference type="InterPro" id="IPR036864">
    <property type="entry name" value="Zn2-C6_fun-type_DNA-bd_sf"/>
</dbReference>
<dbReference type="CDD" id="cd00067">
    <property type="entry name" value="GAL4"/>
    <property type="match status" value="1"/>
</dbReference>